<keyword evidence="4" id="KW-0067">ATP-binding</keyword>
<reference evidence="6 7" key="1">
    <citation type="submission" date="2021-11" db="EMBL/GenBank/DDBJ databases">
        <authorList>
            <person name="Islam A."/>
            <person name="Islam S."/>
            <person name="Flora M.S."/>
            <person name="Rahman M."/>
            <person name="Ziaur R.M."/>
            <person name="Epstein J.H."/>
            <person name="Hassan M."/>
            <person name="Klassen M."/>
            <person name="Woodard K."/>
            <person name="Webb A."/>
            <person name="Webby R.J."/>
            <person name="El Zowalaty M.E."/>
        </authorList>
    </citation>
    <scope>NUCLEOTIDE SEQUENCE [LARGE SCALE GENOMIC DNA]</scope>
    <source>
        <strain evidence="6">Pbs1</strain>
    </source>
</reference>
<dbReference type="InterPro" id="IPR007373">
    <property type="entry name" value="Thiamin_PyroPKinase_B1-bd"/>
</dbReference>
<dbReference type="PANTHER" id="PTHR13622:SF8">
    <property type="entry name" value="THIAMIN PYROPHOSPHOKINASE 1"/>
    <property type="match status" value="1"/>
</dbReference>
<dbReference type="Pfam" id="PF04265">
    <property type="entry name" value="TPK_B1_binding"/>
    <property type="match status" value="1"/>
</dbReference>
<dbReference type="InterPro" id="IPR036371">
    <property type="entry name" value="TPK_B1-bd_sf"/>
</dbReference>
<dbReference type="EMBL" id="CAKLCB010000163">
    <property type="protein sequence ID" value="CAH0516280.1"/>
    <property type="molecule type" value="Genomic_DNA"/>
</dbReference>
<feature type="domain" description="Thiamin pyrophosphokinase thiamin-binding" evidence="5">
    <location>
        <begin position="131"/>
        <end position="198"/>
    </location>
</feature>
<evidence type="ECO:0000256" key="2">
    <source>
        <dbReference type="ARBA" id="ARBA00022741"/>
    </source>
</evidence>
<evidence type="ECO:0000313" key="6">
    <source>
        <dbReference type="EMBL" id="CAH0516280.1"/>
    </source>
</evidence>
<dbReference type="InterPro" id="IPR007371">
    <property type="entry name" value="TPK_catalytic"/>
</dbReference>
<sequence>MELHIFELFVNMWSHAQLTVCADGGANRLCDRSVDIKTQELVKTHYIKGDLDSLRDDVREFSIAKGTTEKMYKHQDTYSRFTVMIFGSMGGRFDQEMQNVNALFRWRDKFQQMVLMSEKTTVRLLMPDIRHVITPNFAFETRTCGLIPIGGTCKETATSGLKWNLSPGMETGFGGLISSSNYVEDLSNQVEVVTSHPLLWTTELKKK</sequence>
<dbReference type="NCBIfam" id="TIGR01378">
    <property type="entry name" value="thi_PPkinase"/>
    <property type="match status" value="1"/>
</dbReference>
<keyword evidence="7" id="KW-1185">Reference proteome</keyword>
<keyword evidence="3" id="KW-0418">Kinase</keyword>
<protein>
    <recommendedName>
        <fullName evidence="5">Thiamin pyrophosphokinase thiamin-binding domain-containing protein</fullName>
    </recommendedName>
</protein>
<dbReference type="Proteomes" id="UP001158986">
    <property type="component" value="Unassembled WGS sequence"/>
</dbReference>
<evidence type="ECO:0000256" key="4">
    <source>
        <dbReference type="ARBA" id="ARBA00022840"/>
    </source>
</evidence>
<comment type="caution">
    <text evidence="6">The sequence shown here is derived from an EMBL/GenBank/DDBJ whole genome shotgun (WGS) entry which is preliminary data.</text>
</comment>
<name>A0ABN8CTW3_9STRA</name>
<evidence type="ECO:0000313" key="7">
    <source>
        <dbReference type="Proteomes" id="UP001158986"/>
    </source>
</evidence>
<keyword evidence="2" id="KW-0547">Nucleotide-binding</keyword>
<evidence type="ECO:0000256" key="1">
    <source>
        <dbReference type="ARBA" id="ARBA00022679"/>
    </source>
</evidence>
<dbReference type="SUPFAM" id="SSF63999">
    <property type="entry name" value="Thiamin pyrophosphokinase, catalytic domain"/>
    <property type="match status" value="1"/>
</dbReference>
<accession>A0ABN8CTW3</accession>
<dbReference type="PANTHER" id="PTHR13622">
    <property type="entry name" value="THIAMIN PYROPHOSPHOKINASE"/>
    <property type="match status" value="1"/>
</dbReference>
<organism evidence="6 7">
    <name type="scientific">Peronospora belbahrii</name>
    <dbReference type="NCBI Taxonomy" id="622444"/>
    <lineage>
        <taxon>Eukaryota</taxon>
        <taxon>Sar</taxon>
        <taxon>Stramenopiles</taxon>
        <taxon>Oomycota</taxon>
        <taxon>Peronosporomycetes</taxon>
        <taxon>Peronosporales</taxon>
        <taxon>Peronosporaceae</taxon>
        <taxon>Peronospora</taxon>
    </lineage>
</organism>
<proteinExistence type="predicted"/>
<evidence type="ECO:0000259" key="5">
    <source>
        <dbReference type="SMART" id="SM00983"/>
    </source>
</evidence>
<gene>
    <name evidence="6" type="ORF">PBS001_LOCUS2958</name>
</gene>
<dbReference type="InterPro" id="IPR006282">
    <property type="entry name" value="Thi_PPkinase"/>
</dbReference>
<dbReference type="SMART" id="SM00983">
    <property type="entry name" value="TPK_B1_binding"/>
    <property type="match status" value="1"/>
</dbReference>
<dbReference type="Gene3D" id="3.40.50.10240">
    <property type="entry name" value="Thiamin pyrophosphokinase, catalytic domain"/>
    <property type="match status" value="1"/>
</dbReference>
<dbReference type="SUPFAM" id="SSF63862">
    <property type="entry name" value="Thiamin pyrophosphokinase, substrate-binding domain"/>
    <property type="match status" value="1"/>
</dbReference>
<dbReference type="Pfam" id="PF04263">
    <property type="entry name" value="TPK_catalytic"/>
    <property type="match status" value="1"/>
</dbReference>
<keyword evidence="1" id="KW-0808">Transferase</keyword>
<dbReference type="InterPro" id="IPR036759">
    <property type="entry name" value="TPK_catalytic_sf"/>
</dbReference>
<dbReference type="CDD" id="cd07995">
    <property type="entry name" value="TPK"/>
    <property type="match status" value="1"/>
</dbReference>
<evidence type="ECO:0000256" key="3">
    <source>
        <dbReference type="ARBA" id="ARBA00022777"/>
    </source>
</evidence>